<proteinExistence type="predicted"/>
<keyword evidence="3" id="KW-1185">Reference proteome</keyword>
<sequence length="226" mass="26764">MAVNYHEEDAIELIHKDNNPITNYNYLSFLPDKCPVCSYSLSPEYLLIYHKNHFTTELLCGCPREVCRSLFFAVYEGTNNPIFSRFYPYSKVEKDFPEEVIELSPDFVEIYSQAYHSEQEGLDMICGVGYRKALEHLIKDFTIQQYPDDADKIEKMPLQQCIQKYIEQSDIKDMAERAVWLGNDETHYVRKWGDKDIKDLKNLIDLTVYYLSMTLKARQYREEMVR</sequence>
<dbReference type="AlphaFoldDB" id="A0A024Q8R7"/>
<dbReference type="Pfam" id="PF13643">
    <property type="entry name" value="DUF4145"/>
    <property type="match status" value="1"/>
</dbReference>
<evidence type="ECO:0000313" key="3">
    <source>
        <dbReference type="Proteomes" id="UP000028875"/>
    </source>
</evidence>
<dbReference type="RefSeq" id="WP_038244970.1">
    <property type="nucleotide sequence ID" value="NZ_BNER01000003.1"/>
</dbReference>
<dbReference type="eggNOG" id="ENOG50317ST">
    <property type="taxonomic scope" value="Bacteria"/>
</dbReference>
<dbReference type="Proteomes" id="UP000028875">
    <property type="component" value="Unassembled WGS sequence"/>
</dbReference>
<protein>
    <recommendedName>
        <fullName evidence="1">DUF4145 domain-containing protein</fullName>
    </recommendedName>
</protein>
<organism evidence="2 3">
    <name type="scientific">Virgibacillus massiliensis</name>
    <dbReference type="NCBI Taxonomy" id="1462526"/>
    <lineage>
        <taxon>Bacteria</taxon>
        <taxon>Bacillati</taxon>
        <taxon>Bacillota</taxon>
        <taxon>Bacilli</taxon>
        <taxon>Bacillales</taxon>
        <taxon>Bacillaceae</taxon>
        <taxon>Virgibacillus</taxon>
    </lineage>
</organism>
<feature type="domain" description="DUF4145" evidence="1">
    <location>
        <begin position="126"/>
        <end position="201"/>
    </location>
</feature>
<reference evidence="2 3" key="1">
    <citation type="submission" date="2014-03" db="EMBL/GenBank/DDBJ databases">
        <authorList>
            <person name="Urmite Genomes U."/>
        </authorList>
    </citation>
    <scope>NUCLEOTIDE SEQUENCE [LARGE SCALE GENOMIC DNA]</scope>
    <source>
        <strain evidence="2 3">Vm-5</strain>
    </source>
</reference>
<name>A0A024Q8R7_9BACI</name>
<accession>A0A024Q8R7</accession>
<comment type="caution">
    <text evidence="2">The sequence shown here is derived from an EMBL/GenBank/DDBJ whole genome shotgun (WGS) entry which is preliminary data.</text>
</comment>
<dbReference type="EMBL" id="CCDP010000001">
    <property type="protein sequence ID" value="CDQ38913.1"/>
    <property type="molecule type" value="Genomic_DNA"/>
</dbReference>
<evidence type="ECO:0000259" key="1">
    <source>
        <dbReference type="Pfam" id="PF13643"/>
    </source>
</evidence>
<evidence type="ECO:0000313" key="2">
    <source>
        <dbReference type="EMBL" id="CDQ38913.1"/>
    </source>
</evidence>
<dbReference type="InterPro" id="IPR025285">
    <property type="entry name" value="DUF4145"/>
</dbReference>
<reference evidence="3" key="2">
    <citation type="submission" date="2014-05" db="EMBL/GenBank/DDBJ databases">
        <title>Draft genome sequence of Virgibacillus massiliensis Vm-5.</title>
        <authorList>
            <person name="Khelaifia S."/>
            <person name="Croce O."/>
            <person name="Lagier J.C."/>
            <person name="Raoult D."/>
        </authorList>
    </citation>
    <scope>NUCLEOTIDE SEQUENCE [LARGE SCALE GENOMIC DNA]</scope>
    <source>
        <strain evidence="3">Vm-5</strain>
    </source>
</reference>
<gene>
    <name evidence="2" type="ORF">BN990_01190</name>
</gene>
<dbReference type="STRING" id="1462526.BN990_01190"/>